<dbReference type="RefSeq" id="WP_245191405.1">
    <property type="nucleotide sequence ID" value="NZ_CP115659.1"/>
</dbReference>
<dbReference type="Gene3D" id="1.10.10.60">
    <property type="entry name" value="Homeodomain-like"/>
    <property type="match status" value="2"/>
</dbReference>
<dbReference type="SUPFAM" id="SSF46689">
    <property type="entry name" value="Homeodomain-like"/>
    <property type="match status" value="2"/>
</dbReference>
<dbReference type="GO" id="GO:0003700">
    <property type="term" value="F:DNA-binding transcription factor activity"/>
    <property type="evidence" value="ECO:0007669"/>
    <property type="project" value="InterPro"/>
</dbReference>
<organism evidence="5 6">
    <name type="scientific">Kosakonia oryzendophytica</name>
    <dbReference type="NCBI Taxonomy" id="1005665"/>
    <lineage>
        <taxon>Bacteria</taxon>
        <taxon>Pseudomonadati</taxon>
        <taxon>Pseudomonadota</taxon>
        <taxon>Gammaproteobacteria</taxon>
        <taxon>Enterobacterales</taxon>
        <taxon>Enterobacteriaceae</taxon>
        <taxon>Kosakonia</taxon>
    </lineage>
</organism>
<accession>A0A1C4ATB9</accession>
<protein>
    <submittedName>
        <fullName evidence="5">AraC-type DNA-binding protein</fullName>
    </submittedName>
</protein>
<feature type="domain" description="HTH araC/xylS-type" evidence="4">
    <location>
        <begin position="197"/>
        <end position="298"/>
    </location>
</feature>
<dbReference type="PROSITE" id="PS01124">
    <property type="entry name" value="HTH_ARAC_FAMILY_2"/>
    <property type="match status" value="1"/>
</dbReference>
<evidence type="ECO:0000256" key="2">
    <source>
        <dbReference type="ARBA" id="ARBA00023125"/>
    </source>
</evidence>
<keyword evidence="3" id="KW-0804">Transcription</keyword>
<dbReference type="Proteomes" id="UP000198975">
    <property type="component" value="Unassembled WGS sequence"/>
</dbReference>
<dbReference type="AlphaFoldDB" id="A0A1C4ATB9"/>
<evidence type="ECO:0000313" key="5">
    <source>
        <dbReference type="EMBL" id="SCB97807.1"/>
    </source>
</evidence>
<evidence type="ECO:0000259" key="4">
    <source>
        <dbReference type="PROSITE" id="PS01124"/>
    </source>
</evidence>
<keyword evidence="6" id="KW-1185">Reference proteome</keyword>
<dbReference type="GO" id="GO:0043565">
    <property type="term" value="F:sequence-specific DNA binding"/>
    <property type="evidence" value="ECO:0007669"/>
    <property type="project" value="InterPro"/>
</dbReference>
<gene>
    <name evidence="5" type="ORF">GA0061071_103311</name>
</gene>
<sequence>MATHKDETLTLTTAIMRNLINEDHFFENLETSTELDYVLRAGEAVPEEGLAIKPHMHLEHEIMWFHKAQGSYSIGSEKFAIKDNTLIYVSPLVLHDMALEYTDDHERFLFQYDRAVLNRLKYPIPSMNPHIGIITQPNELYAERVQFLFKWLAQAHETEPSTDDINPVMILLLNTVFQCASSAQAISPEKDNLSLFEKMINFMEEMEKRTSLNISLHEAADTVGLSSCHFSRTFKKIMHISFKEYLLRKKIARSVDMLRNTALSITDIAYQCEFTDAAYYCFQFKKLIGVTPKKFRNHSLTSVQLHKNR</sequence>
<dbReference type="Pfam" id="PF12833">
    <property type="entry name" value="HTH_18"/>
    <property type="match status" value="1"/>
</dbReference>
<reference evidence="6" key="1">
    <citation type="submission" date="2016-08" db="EMBL/GenBank/DDBJ databases">
        <authorList>
            <person name="Varghese N."/>
            <person name="Submissions Spin"/>
        </authorList>
    </citation>
    <scope>NUCLEOTIDE SEQUENCE [LARGE SCALE GENOMIC DNA]</scope>
    <source>
        <strain evidence="6">REICA_082</strain>
    </source>
</reference>
<evidence type="ECO:0000256" key="3">
    <source>
        <dbReference type="ARBA" id="ARBA00023163"/>
    </source>
</evidence>
<dbReference type="InterPro" id="IPR037923">
    <property type="entry name" value="HTH-like"/>
</dbReference>
<dbReference type="EMBL" id="FMAY01000003">
    <property type="protein sequence ID" value="SCB97807.1"/>
    <property type="molecule type" value="Genomic_DNA"/>
</dbReference>
<dbReference type="SUPFAM" id="SSF51215">
    <property type="entry name" value="Regulatory protein AraC"/>
    <property type="match status" value="1"/>
</dbReference>
<dbReference type="InterPro" id="IPR009057">
    <property type="entry name" value="Homeodomain-like_sf"/>
</dbReference>
<dbReference type="PANTHER" id="PTHR43280">
    <property type="entry name" value="ARAC-FAMILY TRANSCRIPTIONAL REGULATOR"/>
    <property type="match status" value="1"/>
</dbReference>
<evidence type="ECO:0000256" key="1">
    <source>
        <dbReference type="ARBA" id="ARBA00023015"/>
    </source>
</evidence>
<dbReference type="SMART" id="SM00342">
    <property type="entry name" value="HTH_ARAC"/>
    <property type="match status" value="1"/>
</dbReference>
<evidence type="ECO:0000313" key="6">
    <source>
        <dbReference type="Proteomes" id="UP000198975"/>
    </source>
</evidence>
<dbReference type="InterPro" id="IPR018060">
    <property type="entry name" value="HTH_AraC"/>
</dbReference>
<name>A0A1C4ATB9_9ENTR</name>
<keyword evidence="2 5" id="KW-0238">DNA-binding</keyword>
<proteinExistence type="predicted"/>
<dbReference type="PANTHER" id="PTHR43280:SF2">
    <property type="entry name" value="HTH-TYPE TRANSCRIPTIONAL REGULATOR EXSA"/>
    <property type="match status" value="1"/>
</dbReference>
<keyword evidence="1" id="KW-0805">Transcription regulation</keyword>